<keyword evidence="4" id="KW-0067">ATP-binding</keyword>
<organism evidence="8 9">
    <name type="scientific">Microbacterium awajiense</name>
    <dbReference type="NCBI Taxonomy" id="415214"/>
    <lineage>
        <taxon>Bacteria</taxon>
        <taxon>Bacillati</taxon>
        <taxon>Actinomycetota</taxon>
        <taxon>Actinomycetes</taxon>
        <taxon>Micrococcales</taxon>
        <taxon>Microbacteriaceae</taxon>
        <taxon>Microbacterium</taxon>
    </lineage>
</organism>
<dbReference type="SUPFAM" id="SSF82549">
    <property type="entry name" value="DAK1/DegV-like"/>
    <property type="match status" value="1"/>
</dbReference>
<keyword evidence="9" id="KW-1185">Reference proteome</keyword>
<dbReference type="InterPro" id="IPR004006">
    <property type="entry name" value="DhaK_dom"/>
</dbReference>
<dbReference type="PANTHER" id="PTHR28629:SF4">
    <property type="entry name" value="TRIOKINASE_FMN CYCLASE"/>
    <property type="match status" value="1"/>
</dbReference>
<evidence type="ECO:0000259" key="7">
    <source>
        <dbReference type="PROSITE" id="PS51481"/>
    </source>
</evidence>
<dbReference type="Pfam" id="PF02734">
    <property type="entry name" value="Dak2"/>
    <property type="match status" value="1"/>
</dbReference>
<gene>
    <name evidence="8" type="ORF">GCM10022200_24860</name>
</gene>
<feature type="compositionally biased region" description="Low complexity" evidence="5">
    <location>
        <begin position="354"/>
        <end position="363"/>
    </location>
</feature>
<feature type="region of interest" description="Disordered" evidence="5">
    <location>
        <begin position="328"/>
        <end position="363"/>
    </location>
</feature>
<proteinExistence type="predicted"/>
<dbReference type="SMART" id="SM01120">
    <property type="entry name" value="Dak2"/>
    <property type="match status" value="1"/>
</dbReference>
<evidence type="ECO:0000313" key="8">
    <source>
        <dbReference type="EMBL" id="GAA3640243.1"/>
    </source>
</evidence>
<dbReference type="InterPro" id="IPR036117">
    <property type="entry name" value="DhaL_dom_sf"/>
</dbReference>
<evidence type="ECO:0000256" key="5">
    <source>
        <dbReference type="SAM" id="MobiDB-lite"/>
    </source>
</evidence>
<dbReference type="InterPro" id="IPR004007">
    <property type="entry name" value="DhaL_dom"/>
</dbReference>
<evidence type="ECO:0000256" key="2">
    <source>
        <dbReference type="ARBA" id="ARBA00022741"/>
    </source>
</evidence>
<accession>A0ABP7AUK9</accession>
<keyword evidence="1" id="KW-0808">Transferase</keyword>
<comment type="caution">
    <text evidence="8">The sequence shown here is derived from an EMBL/GenBank/DDBJ whole genome shotgun (WGS) entry which is preliminary data.</text>
</comment>
<feature type="domain" description="DhaL" evidence="6">
    <location>
        <begin position="369"/>
        <end position="570"/>
    </location>
</feature>
<dbReference type="PROSITE" id="PS51480">
    <property type="entry name" value="DHAL"/>
    <property type="match status" value="1"/>
</dbReference>
<name>A0ABP7AUK9_9MICO</name>
<protein>
    <submittedName>
        <fullName evidence="8">Dihydroxyacetone kinase family protein</fullName>
    </submittedName>
</protein>
<dbReference type="EMBL" id="BAAAYU010000005">
    <property type="protein sequence ID" value="GAA3640243.1"/>
    <property type="molecule type" value="Genomic_DNA"/>
</dbReference>
<evidence type="ECO:0000256" key="3">
    <source>
        <dbReference type="ARBA" id="ARBA00022777"/>
    </source>
</evidence>
<dbReference type="Gene3D" id="1.25.40.340">
    <property type="match status" value="1"/>
</dbReference>
<evidence type="ECO:0000256" key="4">
    <source>
        <dbReference type="ARBA" id="ARBA00022840"/>
    </source>
</evidence>
<reference evidence="9" key="1">
    <citation type="journal article" date="2019" name="Int. J. Syst. Evol. Microbiol.">
        <title>The Global Catalogue of Microorganisms (GCM) 10K type strain sequencing project: providing services to taxonomists for standard genome sequencing and annotation.</title>
        <authorList>
            <consortium name="The Broad Institute Genomics Platform"/>
            <consortium name="The Broad Institute Genome Sequencing Center for Infectious Disease"/>
            <person name="Wu L."/>
            <person name="Ma J."/>
        </authorList>
    </citation>
    <scope>NUCLEOTIDE SEQUENCE [LARGE SCALE GENOMIC DNA]</scope>
    <source>
        <strain evidence="9">JCM 16544</strain>
    </source>
</reference>
<feature type="region of interest" description="Disordered" evidence="5">
    <location>
        <begin position="530"/>
        <end position="555"/>
    </location>
</feature>
<dbReference type="InterPro" id="IPR050861">
    <property type="entry name" value="Dihydroxyacetone_Kinase"/>
</dbReference>
<keyword evidence="2" id="KW-0547">Nucleotide-binding</keyword>
<dbReference type="Gene3D" id="3.40.50.10440">
    <property type="entry name" value="Dihydroxyacetone kinase, domain 1"/>
    <property type="match status" value="1"/>
</dbReference>
<feature type="domain" description="DhaK" evidence="7">
    <location>
        <begin position="7"/>
        <end position="326"/>
    </location>
</feature>
<evidence type="ECO:0000313" key="9">
    <source>
        <dbReference type="Proteomes" id="UP001501697"/>
    </source>
</evidence>
<dbReference type="Pfam" id="PF02733">
    <property type="entry name" value="Dak1"/>
    <property type="match status" value="1"/>
</dbReference>
<dbReference type="Gene3D" id="3.30.1180.20">
    <property type="entry name" value="Dihydroxyacetone kinase, domain 2"/>
    <property type="match status" value="1"/>
</dbReference>
<dbReference type="GO" id="GO:0016301">
    <property type="term" value="F:kinase activity"/>
    <property type="evidence" value="ECO:0007669"/>
    <property type="project" value="UniProtKB-KW"/>
</dbReference>
<sequence length="575" mass="59062">MTRIIADPETFVPDALRGFALAHQGEVRLVYGGVVRAQPLPAGRTAVLVGGGSGHYPAFAGYVGQGMAAGAICGNVFTSPSTGQALRVAEAADAGGGVLFTFGQYAGDVIHFGEAQRRLRERGVDARTVLITDDVASAPVGEEDRRRGIAGIVCVFHIAGASAERGDGIHDVERLARRANERTRSHGVAFAGCTLPGAEHPLFDVPDGAMSVGLGIHGEPGVRDVPIEDASRLAQTLLAPLLEERPEGADRAVVLLNGLGTVKYEELFVLFGHVCDLLEENGVTVVEPVCGELVTSLDMGGVSLTTMWLDDELEELWRSAASAPAFRKGTVTPSAAEAEKPAAGRRPPARPITLSSRPPASEASRSAAAVARELLAVAREAISVEAERLGDLDAIAGDGDHGVGMLRGLTAASDAAGRADAEAGVDTVLEAAGDAWAETAGGTSGALWGGALVSLGASLAAAPDLDAEHVGAAIRAARERIESLGGAQPGDKTMLDAIAPFESAFARAAGDGGDVRRALSAGAAAARQAADATADLSPRRGRARPLAERSVGHPDPGAVSFTVVVDAVERRMRQE</sequence>
<evidence type="ECO:0000259" key="6">
    <source>
        <dbReference type="PROSITE" id="PS51480"/>
    </source>
</evidence>
<dbReference type="NCBIfam" id="NF011049">
    <property type="entry name" value="PRK14479.1"/>
    <property type="match status" value="1"/>
</dbReference>
<dbReference type="SUPFAM" id="SSF101473">
    <property type="entry name" value="DhaL-like"/>
    <property type="match status" value="1"/>
</dbReference>
<dbReference type="Proteomes" id="UP001501697">
    <property type="component" value="Unassembled WGS sequence"/>
</dbReference>
<evidence type="ECO:0000256" key="1">
    <source>
        <dbReference type="ARBA" id="ARBA00022679"/>
    </source>
</evidence>
<dbReference type="PROSITE" id="PS51481">
    <property type="entry name" value="DHAK"/>
    <property type="match status" value="1"/>
</dbReference>
<dbReference type="RefSeq" id="WP_344739047.1">
    <property type="nucleotide sequence ID" value="NZ_BAAAYU010000005.1"/>
</dbReference>
<keyword evidence="3 8" id="KW-0418">Kinase</keyword>
<dbReference type="PANTHER" id="PTHR28629">
    <property type="entry name" value="TRIOKINASE/FMN CYCLASE"/>
    <property type="match status" value="1"/>
</dbReference>